<dbReference type="AlphaFoldDB" id="G3B605"/>
<reference evidence="11 12" key="1">
    <citation type="journal article" date="2011" name="Proc. Natl. Acad. Sci. U.S.A.">
        <title>Comparative genomics of xylose-fermenting fungi for enhanced biofuel production.</title>
        <authorList>
            <person name="Wohlbach D.J."/>
            <person name="Kuo A."/>
            <person name="Sato T.K."/>
            <person name="Potts K.M."/>
            <person name="Salamov A.A."/>
            <person name="LaButti K.M."/>
            <person name="Sun H."/>
            <person name="Clum A."/>
            <person name="Pangilinan J.L."/>
            <person name="Lindquist E.A."/>
            <person name="Lucas S."/>
            <person name="Lapidus A."/>
            <person name="Jin M."/>
            <person name="Gunawan C."/>
            <person name="Balan V."/>
            <person name="Dale B.E."/>
            <person name="Jeffries T.W."/>
            <person name="Zinkel R."/>
            <person name="Barry K.W."/>
            <person name="Grigoriev I.V."/>
            <person name="Gasch A.P."/>
        </authorList>
    </citation>
    <scope>NUCLEOTIDE SEQUENCE [LARGE SCALE GENOMIC DNA]</scope>
    <source>
        <strain evidence="12">ATCC 10573 / BCRC 21748 / CBS 615 / JCM 9827 / NBRC 10315 / NRRL Y-1498 / VKM Y-70</strain>
    </source>
</reference>
<dbReference type="InterPro" id="IPR008685">
    <property type="entry name" value="Centromere_Mis12"/>
</dbReference>
<evidence type="ECO:0000256" key="2">
    <source>
        <dbReference type="ARBA" id="ARBA00008643"/>
    </source>
</evidence>
<organism evidence="12">
    <name type="scientific">Candida tenuis (strain ATCC 10573 / BCRC 21748 / CBS 615 / JCM 9827 / NBRC 10315 / NRRL Y-1498 / VKM Y-70)</name>
    <name type="common">Yeast</name>
    <name type="synonym">Yamadazyma tenuis</name>
    <dbReference type="NCBI Taxonomy" id="590646"/>
    <lineage>
        <taxon>Eukaryota</taxon>
        <taxon>Fungi</taxon>
        <taxon>Dikarya</taxon>
        <taxon>Ascomycota</taxon>
        <taxon>Saccharomycotina</taxon>
        <taxon>Pichiomycetes</taxon>
        <taxon>Debaryomycetaceae</taxon>
        <taxon>Yamadazyma</taxon>
    </lineage>
</organism>
<dbReference type="GO" id="GO:0005634">
    <property type="term" value="C:nucleus"/>
    <property type="evidence" value="ECO:0007669"/>
    <property type="project" value="InterPro"/>
</dbReference>
<proteinExistence type="inferred from homology"/>
<evidence type="ECO:0000256" key="7">
    <source>
        <dbReference type="ARBA" id="ARBA00023054"/>
    </source>
</evidence>
<evidence type="ECO:0000256" key="3">
    <source>
        <dbReference type="ARBA" id="ARBA00022454"/>
    </source>
</evidence>
<comment type="subcellular location">
    <subcellularLocation>
        <location evidence="1">Chromosome</location>
        <location evidence="1">Centromere</location>
        <location evidence="1">Kinetochore</location>
    </subcellularLocation>
</comment>
<dbReference type="GO" id="GO:0051301">
    <property type="term" value="P:cell division"/>
    <property type="evidence" value="ECO:0007669"/>
    <property type="project" value="UniProtKB-KW"/>
</dbReference>
<keyword evidence="6" id="KW-0995">Kinetochore</keyword>
<keyword evidence="7" id="KW-0175">Coiled coil</keyword>
<evidence type="ECO:0000256" key="4">
    <source>
        <dbReference type="ARBA" id="ARBA00022618"/>
    </source>
</evidence>
<evidence type="ECO:0000256" key="6">
    <source>
        <dbReference type="ARBA" id="ARBA00022838"/>
    </source>
</evidence>
<protein>
    <recommendedName>
        <fullName evidence="13">Mis12-domain-containing protein</fullName>
    </recommendedName>
</protein>
<keyword evidence="4" id="KW-0132">Cell division</keyword>
<keyword evidence="9" id="KW-0137">Centromere</keyword>
<dbReference type="eggNOG" id="ENOG502S72R">
    <property type="taxonomic scope" value="Eukaryota"/>
</dbReference>
<evidence type="ECO:0000256" key="8">
    <source>
        <dbReference type="ARBA" id="ARBA00023306"/>
    </source>
</evidence>
<dbReference type="HOGENOM" id="CLU_046437_0_0_1"/>
<evidence type="ECO:0000313" key="11">
    <source>
        <dbReference type="EMBL" id="EGV63643.1"/>
    </source>
</evidence>
<dbReference type="GO" id="GO:0000070">
    <property type="term" value="P:mitotic sister chromatid segregation"/>
    <property type="evidence" value="ECO:0007669"/>
    <property type="project" value="TreeGrafter"/>
</dbReference>
<dbReference type="GO" id="GO:0000444">
    <property type="term" value="C:MIS12/MIND type complex"/>
    <property type="evidence" value="ECO:0007669"/>
    <property type="project" value="TreeGrafter"/>
</dbReference>
<dbReference type="Pfam" id="PF05859">
    <property type="entry name" value="Mis12"/>
    <property type="match status" value="1"/>
</dbReference>
<name>G3B605_CANTC</name>
<keyword evidence="3" id="KW-0158">Chromosome</keyword>
<sequence>MTTRVNSSVNNSETGTPSTTTIEYDHRVTSVLTEHFGYPPLAVIDDVINAVNHILYKCTQAMETYLVEQHTKRIEEFKQIKAENASSDKDEQALLKEHEDLDVWVNLPKDEISLGTAKLETLLENQVDKNFDKFELYALRNIFTIPVDLVDNGWIRLKHHEHLDFSKDANREDDEVINKLIKDIRLELKLREILKLQVEKGKRLVDMLRKYSNNLKYLNETEINKNLSEKGKKILEDLSPIDDNLYFILQQVNVLIEQMNRLYVKFEKNKVNMNFKPSLRDFYINGKSFKLLQSIGVTIEDSSVDLLGDTEELKNGVESVVLDDLM</sequence>
<dbReference type="PANTHER" id="PTHR14527:SF2">
    <property type="entry name" value="PROTEIN MIS12 HOMOLOG"/>
    <property type="match status" value="1"/>
</dbReference>
<dbReference type="EMBL" id="GL996524">
    <property type="protein sequence ID" value="EGV63643.1"/>
    <property type="molecule type" value="Genomic_DNA"/>
</dbReference>
<dbReference type="Proteomes" id="UP000000707">
    <property type="component" value="Unassembled WGS sequence"/>
</dbReference>
<keyword evidence="12" id="KW-1185">Reference proteome</keyword>
<evidence type="ECO:0000256" key="9">
    <source>
        <dbReference type="ARBA" id="ARBA00023328"/>
    </source>
</evidence>
<dbReference type="OrthoDB" id="1884855at2759"/>
<gene>
    <name evidence="11" type="ORF">CANTEDRAFT_94113</name>
</gene>
<accession>G3B605</accession>
<dbReference type="GO" id="GO:0051382">
    <property type="term" value="P:kinetochore assembly"/>
    <property type="evidence" value="ECO:0007669"/>
    <property type="project" value="TreeGrafter"/>
</dbReference>
<dbReference type="GeneID" id="18250361"/>
<evidence type="ECO:0000256" key="5">
    <source>
        <dbReference type="ARBA" id="ARBA00022776"/>
    </source>
</evidence>
<keyword evidence="5" id="KW-0498">Mitosis</keyword>
<feature type="region of interest" description="Disordered" evidence="10">
    <location>
        <begin position="1"/>
        <end position="22"/>
    </location>
</feature>
<keyword evidence="8" id="KW-0131">Cell cycle</keyword>
<dbReference type="RefSeq" id="XP_006687436.1">
    <property type="nucleotide sequence ID" value="XM_006687373.1"/>
</dbReference>
<dbReference type="PANTHER" id="PTHR14527">
    <property type="entry name" value="PROTEIN MIS12 HOMOLOG"/>
    <property type="match status" value="1"/>
</dbReference>
<evidence type="ECO:0000313" key="12">
    <source>
        <dbReference type="Proteomes" id="UP000000707"/>
    </source>
</evidence>
<evidence type="ECO:0008006" key="13">
    <source>
        <dbReference type="Google" id="ProtNLM"/>
    </source>
</evidence>
<evidence type="ECO:0000256" key="10">
    <source>
        <dbReference type="SAM" id="MobiDB-lite"/>
    </source>
</evidence>
<dbReference type="KEGG" id="cten:18250361"/>
<comment type="similarity">
    <text evidence="2">Belongs to the mis12 family.</text>
</comment>
<evidence type="ECO:0000256" key="1">
    <source>
        <dbReference type="ARBA" id="ARBA00004629"/>
    </source>
</evidence>